<accession>A0A0F9Q7B8</accession>
<feature type="domain" description="Cytidyltransferase-like" evidence="4">
    <location>
        <begin position="27"/>
        <end position="152"/>
    </location>
</feature>
<dbReference type="Gene3D" id="3.40.50.620">
    <property type="entry name" value="HUPs"/>
    <property type="match status" value="1"/>
</dbReference>
<dbReference type="NCBIfam" id="TIGR00125">
    <property type="entry name" value="cyt_tran_rel"/>
    <property type="match status" value="1"/>
</dbReference>
<comment type="caution">
    <text evidence="5">The sequence shown here is derived from an EMBL/GenBank/DDBJ whole genome shotgun (WGS) entry which is preliminary data.</text>
</comment>
<proteinExistence type="predicted"/>
<organism evidence="5">
    <name type="scientific">marine sediment metagenome</name>
    <dbReference type="NCBI Taxonomy" id="412755"/>
    <lineage>
        <taxon>unclassified sequences</taxon>
        <taxon>metagenomes</taxon>
        <taxon>ecological metagenomes</taxon>
    </lineage>
</organism>
<sequence>MGKVVSLEDLIHLVDGARKNHNIIALCHGVFDVVHPGHTAYFEEAKKHSDTLIVTVTPDRFVNRGPGRPIFGEQLRAKEVASKSIVDYVAINEYPTAIETIKRLKPDYYVKGPDYKDQQLDLTTMIGEEQKAIEEVGGELLITDTPLYSSSSLINQFLSPLPEETQQYLEKFREEHLAKDIIKELQGLHDLKVLIIGDVIIDEYVYCDVLGASPKDHMLTARYSGEERFAGGVLAVANHVASFCDNITLVSITSSPHDEVWTRSNVKRNVKHETFWNPHEPTPYKRRFVEPDSFRKLFEIAYLPQTTLGEGIELDICSYLGKHARKYDLVVVCDFGHGLMTQDIIGRVCNEARFLAVNAQTNSANRGFNPITKYHNIKYTSLDELEVRLAAADMFKSLQEVTSTLLQRDNPLIAVTRGRHGSSLFQQGEDVIETPVLSTRVVDAVGAGDAFLSVTSLLAARGASPSLIGFVGNVAGGLHAGVVGNKTSLDPVEVYKFITALLK</sequence>
<dbReference type="PANTHER" id="PTHR46969:SF1">
    <property type="entry name" value="BIFUNCTIONAL PROTEIN HLDE"/>
    <property type="match status" value="1"/>
</dbReference>
<evidence type="ECO:0000256" key="2">
    <source>
        <dbReference type="ARBA" id="ARBA00023277"/>
    </source>
</evidence>
<gene>
    <name evidence="5" type="ORF">LCGC14_0738650</name>
</gene>
<dbReference type="InterPro" id="IPR004821">
    <property type="entry name" value="Cyt_trans-like"/>
</dbReference>
<dbReference type="PANTHER" id="PTHR46969">
    <property type="entry name" value="BIFUNCTIONAL PROTEIN HLDE"/>
    <property type="match status" value="1"/>
</dbReference>
<dbReference type="Gene3D" id="3.40.1190.20">
    <property type="match status" value="1"/>
</dbReference>
<feature type="domain" description="Carbohydrate kinase PfkB" evidence="3">
    <location>
        <begin position="396"/>
        <end position="487"/>
    </location>
</feature>
<protein>
    <recommendedName>
        <fullName evidence="6">Cytidyltransferase-like domain-containing protein</fullName>
    </recommendedName>
</protein>
<dbReference type="InterPro" id="IPR011611">
    <property type="entry name" value="PfkB_dom"/>
</dbReference>
<evidence type="ECO:0000256" key="1">
    <source>
        <dbReference type="ARBA" id="ARBA00023268"/>
    </source>
</evidence>
<dbReference type="Pfam" id="PF00294">
    <property type="entry name" value="PfkB"/>
    <property type="match status" value="1"/>
</dbReference>
<dbReference type="InterPro" id="IPR014729">
    <property type="entry name" value="Rossmann-like_a/b/a_fold"/>
</dbReference>
<dbReference type="GO" id="GO:0033785">
    <property type="term" value="F:heptose 7-phosphate kinase activity"/>
    <property type="evidence" value="ECO:0007669"/>
    <property type="project" value="TreeGrafter"/>
</dbReference>
<dbReference type="EMBL" id="LAZR01001737">
    <property type="protein sequence ID" value="KKN39895.1"/>
    <property type="molecule type" value="Genomic_DNA"/>
</dbReference>
<evidence type="ECO:0008006" key="6">
    <source>
        <dbReference type="Google" id="ProtNLM"/>
    </source>
</evidence>
<keyword evidence="2" id="KW-0119">Carbohydrate metabolism</keyword>
<evidence type="ECO:0000259" key="3">
    <source>
        <dbReference type="Pfam" id="PF00294"/>
    </source>
</evidence>
<dbReference type="InterPro" id="IPR029056">
    <property type="entry name" value="Ribokinase-like"/>
</dbReference>
<evidence type="ECO:0000259" key="4">
    <source>
        <dbReference type="Pfam" id="PF01467"/>
    </source>
</evidence>
<dbReference type="SUPFAM" id="SSF53613">
    <property type="entry name" value="Ribokinase-like"/>
    <property type="match status" value="1"/>
</dbReference>
<dbReference type="AlphaFoldDB" id="A0A0F9Q7B8"/>
<dbReference type="GO" id="GO:0005829">
    <property type="term" value="C:cytosol"/>
    <property type="evidence" value="ECO:0007669"/>
    <property type="project" value="TreeGrafter"/>
</dbReference>
<dbReference type="SUPFAM" id="SSF52374">
    <property type="entry name" value="Nucleotidylyl transferase"/>
    <property type="match status" value="1"/>
</dbReference>
<keyword evidence="1" id="KW-0511">Multifunctional enzyme</keyword>
<name>A0A0F9Q7B8_9ZZZZ</name>
<reference evidence="5" key="1">
    <citation type="journal article" date="2015" name="Nature">
        <title>Complex archaea that bridge the gap between prokaryotes and eukaryotes.</title>
        <authorList>
            <person name="Spang A."/>
            <person name="Saw J.H."/>
            <person name="Jorgensen S.L."/>
            <person name="Zaremba-Niedzwiedzka K."/>
            <person name="Martijn J."/>
            <person name="Lind A.E."/>
            <person name="van Eijk R."/>
            <person name="Schleper C."/>
            <person name="Guy L."/>
            <person name="Ettema T.J."/>
        </authorList>
    </citation>
    <scope>NUCLEOTIDE SEQUENCE</scope>
</reference>
<dbReference type="GO" id="GO:0033786">
    <property type="term" value="F:heptose-1-phosphate adenylyltransferase activity"/>
    <property type="evidence" value="ECO:0007669"/>
    <property type="project" value="TreeGrafter"/>
</dbReference>
<dbReference type="Pfam" id="PF01467">
    <property type="entry name" value="CTP_transf_like"/>
    <property type="match status" value="1"/>
</dbReference>
<evidence type="ECO:0000313" key="5">
    <source>
        <dbReference type="EMBL" id="KKN39895.1"/>
    </source>
</evidence>